<dbReference type="GeneID" id="110789859"/>
<dbReference type="Gene3D" id="6.20.40.10">
    <property type="match status" value="1"/>
</dbReference>
<evidence type="ECO:0000313" key="3">
    <source>
        <dbReference type="RefSeq" id="XP_021850246.1"/>
    </source>
</evidence>
<dbReference type="SUPFAM" id="SSF56574">
    <property type="entry name" value="Serpins"/>
    <property type="match status" value="1"/>
</dbReference>
<gene>
    <name evidence="3" type="primary">LOC110789859</name>
</gene>
<dbReference type="OrthoDB" id="1063785at2759"/>
<feature type="domain" description="Serpin" evidence="1">
    <location>
        <begin position="15"/>
        <end position="173"/>
    </location>
</feature>
<dbReference type="Pfam" id="PF00079">
    <property type="entry name" value="Serpin"/>
    <property type="match status" value="1"/>
</dbReference>
<dbReference type="GO" id="GO:0004867">
    <property type="term" value="F:serine-type endopeptidase inhibitor activity"/>
    <property type="evidence" value="ECO:0007669"/>
    <property type="project" value="InterPro"/>
</dbReference>
<evidence type="ECO:0000313" key="2">
    <source>
        <dbReference type="Proteomes" id="UP000813463"/>
    </source>
</evidence>
<proteinExistence type="predicted"/>
<protein>
    <submittedName>
        <fullName evidence="3">Serpin-ZXA-like</fullName>
    </submittedName>
</protein>
<dbReference type="GO" id="GO:0005615">
    <property type="term" value="C:extracellular space"/>
    <property type="evidence" value="ECO:0007669"/>
    <property type="project" value="InterPro"/>
</dbReference>
<dbReference type="PANTHER" id="PTHR11461">
    <property type="entry name" value="SERINE PROTEASE INHIBITOR, SERPIN"/>
    <property type="match status" value="1"/>
</dbReference>
<dbReference type="Gene3D" id="2.30.39.10">
    <property type="entry name" value="Alpha-1-antitrypsin, domain 1"/>
    <property type="match status" value="1"/>
</dbReference>
<organism evidence="2 3">
    <name type="scientific">Spinacia oleracea</name>
    <name type="common">Spinach</name>
    <dbReference type="NCBI Taxonomy" id="3562"/>
    <lineage>
        <taxon>Eukaryota</taxon>
        <taxon>Viridiplantae</taxon>
        <taxon>Streptophyta</taxon>
        <taxon>Embryophyta</taxon>
        <taxon>Tracheophyta</taxon>
        <taxon>Spermatophyta</taxon>
        <taxon>Magnoliopsida</taxon>
        <taxon>eudicotyledons</taxon>
        <taxon>Gunneridae</taxon>
        <taxon>Pentapetalae</taxon>
        <taxon>Caryophyllales</taxon>
        <taxon>Chenopodiaceae</taxon>
        <taxon>Chenopodioideae</taxon>
        <taxon>Anserineae</taxon>
        <taxon>Spinacia</taxon>
    </lineage>
</organism>
<evidence type="ECO:0000259" key="1">
    <source>
        <dbReference type="Pfam" id="PF00079"/>
    </source>
</evidence>
<dbReference type="PROSITE" id="PS00284">
    <property type="entry name" value="SERPIN"/>
    <property type="match status" value="1"/>
</dbReference>
<keyword evidence="2" id="KW-1185">Reference proteome</keyword>
<dbReference type="InterPro" id="IPR023796">
    <property type="entry name" value="Serpin_dom"/>
</dbReference>
<dbReference type="RefSeq" id="XP_021850246.1">
    <property type="nucleotide sequence ID" value="XM_021994554.1"/>
</dbReference>
<name>A0A9R0IJD8_SPIOL</name>
<dbReference type="AlphaFoldDB" id="A0A9R0IJD8"/>
<dbReference type="PANTHER" id="PTHR11461:SF315">
    <property type="entry name" value="SERPIN-Z3-LIKE"/>
    <property type="match status" value="1"/>
</dbReference>
<reference evidence="2" key="1">
    <citation type="journal article" date="2021" name="Nat. Commun.">
        <title>Genomic analyses provide insights into spinach domestication and the genetic basis of agronomic traits.</title>
        <authorList>
            <person name="Cai X."/>
            <person name="Sun X."/>
            <person name="Xu C."/>
            <person name="Sun H."/>
            <person name="Wang X."/>
            <person name="Ge C."/>
            <person name="Zhang Z."/>
            <person name="Wang Q."/>
            <person name="Fei Z."/>
            <person name="Jiao C."/>
            <person name="Wang Q."/>
        </authorList>
    </citation>
    <scope>NUCLEOTIDE SEQUENCE [LARGE SCALE GENOMIC DNA]</scope>
    <source>
        <strain evidence="2">cv. Varoflay</strain>
    </source>
</reference>
<dbReference type="InterPro" id="IPR042185">
    <property type="entry name" value="Serpin_sf_2"/>
</dbReference>
<dbReference type="KEGG" id="soe:110789859"/>
<reference evidence="3" key="2">
    <citation type="submission" date="2025-08" db="UniProtKB">
        <authorList>
            <consortium name="RefSeq"/>
        </authorList>
    </citation>
    <scope>IDENTIFICATION</scope>
    <source>
        <tissue evidence="3">Leaf</tissue>
    </source>
</reference>
<sequence>MPFKPGDDWSIRRLISMYIFLPDEKDGLLNLMKNVKMEQSLFKEQIKLNYEKIRLLSIPKFKFECDEMKLKQHMEKLGLTIPFDSRFCKDFTGIIQPDDEVVYVSDILQKSFVEIDEDGTKAAAVTWDEVDSGYGGSKRRKRGHDFVADHPFMFMIHEEFTDSILFVGTVINPL</sequence>
<dbReference type="Proteomes" id="UP000813463">
    <property type="component" value="Chromosome 5"/>
</dbReference>
<dbReference type="Gene3D" id="2.10.310.10">
    <property type="entry name" value="Serpins superfamily"/>
    <property type="match status" value="1"/>
</dbReference>
<accession>A0A9R0IJD8</accession>
<dbReference type="InterPro" id="IPR036186">
    <property type="entry name" value="Serpin_sf"/>
</dbReference>
<dbReference type="InterPro" id="IPR000215">
    <property type="entry name" value="Serpin_fam"/>
</dbReference>
<dbReference type="InterPro" id="IPR023795">
    <property type="entry name" value="Serpin_CS"/>
</dbReference>